<dbReference type="EMBL" id="MPJW01000078">
    <property type="protein sequence ID" value="OLU41684.1"/>
    <property type="molecule type" value="Genomic_DNA"/>
</dbReference>
<evidence type="ECO:0000313" key="1">
    <source>
        <dbReference type="EMBL" id="OLU41684.1"/>
    </source>
</evidence>
<proteinExistence type="predicted"/>
<dbReference type="AlphaFoldDB" id="A0A1U7NHW4"/>
<comment type="caution">
    <text evidence="1">The sequence shown here is derived from an EMBL/GenBank/DDBJ whole genome shotgun (WGS) entry which is preliminary data.</text>
</comment>
<evidence type="ECO:0000313" key="2">
    <source>
        <dbReference type="Proteomes" id="UP000186341"/>
    </source>
</evidence>
<name>A0A1U7NHW4_9FIRM</name>
<protein>
    <submittedName>
        <fullName evidence="1">Uncharacterized protein</fullName>
    </submittedName>
</protein>
<reference evidence="1 2" key="1">
    <citation type="submission" date="2016-11" db="EMBL/GenBank/DDBJ databases">
        <title>Description of two novel members of the family Erysipelotrichaceae: Ileibacterium lipovorans gen. nov., sp. nov. and Dubosiella newyorkensis, gen. nov., sp. nov.</title>
        <authorList>
            <person name="Cox L.M."/>
            <person name="Sohn J."/>
            <person name="Tyrrell K.L."/>
            <person name="Citron D.M."/>
            <person name="Lawson P.A."/>
            <person name="Patel N.B."/>
            <person name="Iizumi T."/>
            <person name="Perez-Perez G.I."/>
            <person name="Goldstein E.J."/>
            <person name="Blaser M.J."/>
        </authorList>
    </citation>
    <scope>NUCLEOTIDE SEQUENCE [LARGE SCALE GENOMIC DNA]</scope>
    <source>
        <strain evidence="1 2">NYU-BL-A3</strain>
    </source>
</reference>
<gene>
    <name evidence="1" type="ORF">BO222_02990</name>
</gene>
<keyword evidence="2" id="KW-1185">Reference proteome</keyword>
<dbReference type="GeneID" id="82202195"/>
<organism evidence="1 2">
    <name type="scientific">Ileibacterium valens</name>
    <dbReference type="NCBI Taxonomy" id="1862668"/>
    <lineage>
        <taxon>Bacteria</taxon>
        <taxon>Bacillati</taxon>
        <taxon>Bacillota</taxon>
        <taxon>Erysipelotrichia</taxon>
        <taxon>Erysipelotrichales</taxon>
        <taxon>Erysipelotrichaceae</taxon>
        <taxon>Ileibacterium</taxon>
    </lineage>
</organism>
<sequence length="86" mass="9997">MTKEKLVKPILKIDEDALDDWELVEEMQAMIENNDPLKSIGIFKRLVGLEQYEELKKYLKARDGKVKTGEMLKELEGIMAESELKK</sequence>
<dbReference type="Proteomes" id="UP000186341">
    <property type="component" value="Unassembled WGS sequence"/>
</dbReference>
<dbReference type="RefSeq" id="WP_075818219.1">
    <property type="nucleotide sequence ID" value="NZ_CAOUMU010000041.1"/>
</dbReference>
<accession>A0A1U7NHW4</accession>